<keyword evidence="4 10" id="KW-0788">Thiol protease</keyword>
<dbReference type="GO" id="GO:0003677">
    <property type="term" value="F:DNA binding"/>
    <property type="evidence" value="ECO:0007669"/>
    <property type="project" value="UniProtKB-UniRule"/>
</dbReference>
<feature type="site" description="Cleavage; by autolysis" evidence="10">
    <location>
        <begin position="58"/>
        <end position="59"/>
    </location>
</feature>
<evidence type="ECO:0000256" key="10">
    <source>
        <dbReference type="HAMAP-Rule" id="MF_04059"/>
    </source>
</evidence>
<dbReference type="Gene3D" id="3.40.395.10">
    <property type="entry name" value="Adenoviral Proteinase, Chain A"/>
    <property type="match status" value="1"/>
</dbReference>
<dbReference type="Pfam" id="PF00770">
    <property type="entry name" value="Peptidase_C5"/>
    <property type="match status" value="1"/>
</dbReference>
<evidence type="ECO:0000256" key="6">
    <source>
        <dbReference type="ARBA" id="ARBA00022844"/>
    </source>
</evidence>
<comment type="catalytic activity">
    <reaction evidence="10 11">
        <text>Cleaves proteins of the adenovirus and its host cell at two consensus sites: -Yaa-Xaa-Gly-Gly-|-Xaa- and -Yaa-Xaa-Gly-Xaa-|-Gly- (in which Yaa is Met, Ile or Leu, and Xaa is any amino acid).</text>
        <dbReference type="EC" id="3.4.22.39"/>
    </reaction>
</comment>
<dbReference type="HAMAP" id="MF_04059">
    <property type="entry name" value="ADV_PRO"/>
    <property type="match status" value="1"/>
</dbReference>
<keyword evidence="14" id="KW-1185">Reference proteome</keyword>
<name>E7CH43_9ADEN</name>
<gene>
    <name evidence="10" type="primary">L3</name>
</gene>
<evidence type="ECO:0000256" key="9">
    <source>
        <dbReference type="ARBA" id="ARBA00023157"/>
    </source>
</evidence>
<keyword evidence="1 10" id="KW-1048">Host nucleus</keyword>
<evidence type="ECO:0000256" key="1">
    <source>
        <dbReference type="ARBA" id="ARBA00022562"/>
    </source>
</evidence>
<dbReference type="GO" id="GO:0042025">
    <property type="term" value="C:host cell nucleus"/>
    <property type="evidence" value="ECO:0007669"/>
    <property type="project" value="UniProtKB-SubCell"/>
</dbReference>
<evidence type="ECO:0000256" key="11">
    <source>
        <dbReference type="PIRNR" id="PIRNR001218"/>
    </source>
</evidence>
<keyword evidence="5 10" id="KW-0068">Autocatalytic cleavage</keyword>
<organism evidence="13 14">
    <name type="scientific">Murine adenovirus 2</name>
    <dbReference type="NCBI Taxonomy" id="931972"/>
    <lineage>
        <taxon>Viruses</taxon>
        <taxon>Varidnaviria</taxon>
        <taxon>Bamfordvirae</taxon>
        <taxon>Preplasmiviricota</taxon>
        <taxon>Polisuviricotina</taxon>
        <taxon>Pharingeaviricetes</taxon>
        <taxon>Rowavirales</taxon>
        <taxon>Adenoviridae</taxon>
        <taxon>Mastadenovirus</taxon>
        <taxon>Mastadenovirus muris</taxon>
        <taxon>Murine mastadenovirus B</taxon>
    </lineage>
</organism>
<comment type="subcellular location">
    <subcellularLocation>
        <location evidence="10">Virion</location>
    </subcellularLocation>
    <subcellularLocation>
        <location evidence="10">Host nucleus</location>
    </subcellularLocation>
    <text evidence="10">Present in about 10 copies per virion.</text>
</comment>
<feature type="active site" evidence="10 12">
    <location>
        <position position="130"/>
    </location>
</feature>
<dbReference type="GO" id="GO:0044423">
    <property type="term" value="C:virion component"/>
    <property type="evidence" value="ECO:0007669"/>
    <property type="project" value="UniProtKB-UniRule"/>
</dbReference>
<dbReference type="SUPFAM" id="SSF54001">
    <property type="entry name" value="Cysteine proteinases"/>
    <property type="match status" value="1"/>
</dbReference>
<evidence type="ECO:0000256" key="4">
    <source>
        <dbReference type="ARBA" id="ARBA00022807"/>
    </source>
</evidence>
<keyword evidence="6 10" id="KW-0946">Virion</keyword>
<evidence type="ECO:0000256" key="7">
    <source>
        <dbReference type="ARBA" id="ARBA00022921"/>
    </source>
</evidence>
<evidence type="ECO:0000256" key="2">
    <source>
        <dbReference type="ARBA" id="ARBA00022670"/>
    </source>
</evidence>
<evidence type="ECO:0000256" key="8">
    <source>
        <dbReference type="ARBA" id="ARBA00023125"/>
    </source>
</evidence>
<evidence type="ECO:0000256" key="3">
    <source>
        <dbReference type="ARBA" id="ARBA00022801"/>
    </source>
</evidence>
<dbReference type="PIRSF" id="PIRSF001218">
    <property type="entry name" value="Protease_ADV"/>
    <property type="match status" value="1"/>
</dbReference>
<dbReference type="EMBL" id="HM049560">
    <property type="protein sequence ID" value="ADR77844.1"/>
    <property type="molecule type" value="Genomic_DNA"/>
</dbReference>
<dbReference type="GO" id="GO:0004197">
    <property type="term" value="F:cysteine-type endopeptidase activity"/>
    <property type="evidence" value="ECO:0007669"/>
    <property type="project" value="UniProtKB-UniRule"/>
</dbReference>
<comment type="function">
    <text evidence="10">Cleaves viral precursor proteins (pTP, pIIIa, pVI, pVII, pVIII, and pX) inside newly assembled particles giving rise to mature virions. Protease complexed to its cofactor slides along the viral DNA to specifically locate and cleave the viral precursors. Mature virions have a weakened organization compared to the unmature virions, thereby facilitating subsequent uncoating. Without maturation, the particle lacks infectivity and is unable to uncoat. Late in adenovirus infection, in the cytoplasm, may participate in the cytoskeleton destruction. Cleaves host cell cytoskeletal keratins K7 and K18.</text>
</comment>
<dbReference type="EC" id="3.4.22.39" evidence="10"/>
<comment type="induction">
    <text evidence="10">Expressed in the late phase of the viral replicative cycle.</text>
</comment>
<sequence length="214" mass="23455">MTGDGAPAGSTESEIRRIVADLGGGAHFLGTFDKRFPGFVRSEAPATAIVNTAGRETGGVHWLAFGWNPRTRAVTMFEPYGFADDRLKQIYHFEYEGLLRRSALGQNDGSRCVELVKSTDSVQGPRSAACGLFCCLFVAAFEANPLNALGDANPVMGPVQGVPNARLRSPDAQPILRTNQEYLYRYLQQHSSYFRQNEGRIRAATAFDRMPPPP</sequence>
<dbReference type="InterPro" id="IPR000855">
    <property type="entry name" value="Peptidase_C5"/>
</dbReference>
<dbReference type="Proteomes" id="UP000136399">
    <property type="component" value="Segment"/>
</dbReference>
<keyword evidence="9 10" id="KW-1015">Disulfide bond</keyword>
<comment type="subunit">
    <text evidence="10">Interacts with protease cofactor pVI-C; this interaction is necessary for protease activation.</text>
</comment>
<keyword evidence="8 10" id="KW-0238">DNA-binding</keyword>
<dbReference type="MEROPS" id="C05.001"/>
<evidence type="ECO:0000256" key="5">
    <source>
        <dbReference type="ARBA" id="ARBA00022813"/>
    </source>
</evidence>
<proteinExistence type="evidence at transcript level"/>
<keyword evidence="2 10" id="KW-0645">Protease</keyword>
<dbReference type="OrthoDB" id="9248at10239"/>
<evidence type="ECO:0000256" key="12">
    <source>
        <dbReference type="PIRSR" id="PIRSR001218-1"/>
    </source>
</evidence>
<dbReference type="InterPro" id="IPR038765">
    <property type="entry name" value="Papain-like_cys_pep_sf"/>
</dbReference>
<evidence type="ECO:0000313" key="14">
    <source>
        <dbReference type="Proteomes" id="UP000136399"/>
    </source>
</evidence>
<feature type="active site" evidence="10 12">
    <location>
        <position position="61"/>
    </location>
</feature>
<comment type="miscellaneous">
    <text evidence="10">All late proteins expressed from the major late promoter are produced by alternative splicing and alternative polyadenylation of the same gene giving rise to non-overlapping ORFs. A leader sequence is present in the N-terminus of all these mRNAs and is recognized by the viral shutoff protein to provide expression although conventional translation via ribosome scanning from the cap has been shut off in the host cell.</text>
</comment>
<feature type="active site" evidence="10 12">
    <location>
        <position position="78"/>
    </location>
</feature>
<comment type="similarity">
    <text evidence="10 11">Belongs to the peptidase C5 family.</text>
</comment>
<accession>E7CH43</accession>
<dbReference type="RefSeq" id="YP_004123748.1">
    <property type="nucleotide sequence ID" value="NC_014899.1"/>
</dbReference>
<feature type="disulfide bond" description="Interchain (with C-10 in cleaved protease cofactor pVI-C)" evidence="10">
    <location>
        <position position="112"/>
    </location>
</feature>
<reference evidence="13 14" key="1">
    <citation type="journal article" date="2011" name="Virus Res.">
        <title>Genomic and phylogenetic analyses of murine adenovirus 2.</title>
        <authorList>
            <person name="Hemmi S."/>
            <person name="Vidovszky M.Z."/>
            <person name="Ruminska J."/>
            <person name="Ramelli S."/>
            <person name="Decurtins W."/>
            <person name="Greber U.F."/>
            <person name="Harrach B."/>
        </authorList>
    </citation>
    <scope>NUCLEOTIDE SEQUENCE [LARGE SCALE GENOMIC DNA]</scope>
    <source>
        <strain evidence="13">K87</strain>
    </source>
</reference>
<comment type="activity regulation">
    <text evidence="10">Requires DNA and protease cofactor for maximal activation. Inside nascent virions, becomes partially activated by binding to the viral DNA, allowing it to cleave the cofactor that binds to the protease and fully activates it. Actin, like the viral protease cofactor, seems to act as a cofactor in the cleavage of cytokeratin 18 and of actin itself.</text>
</comment>
<evidence type="ECO:0000313" key="13">
    <source>
        <dbReference type="EMBL" id="ADR77844.1"/>
    </source>
</evidence>
<dbReference type="PRINTS" id="PR00703">
    <property type="entry name" value="ADVENDOPTASE"/>
</dbReference>
<keyword evidence="3 10" id="KW-0378">Hydrolase</keyword>
<dbReference type="KEGG" id="vg:10100731"/>
<protein>
    <recommendedName>
        <fullName evidence="10">Protease</fullName>
        <ecNumber evidence="10">3.4.22.39</ecNumber>
    </recommendedName>
    <alternativeName>
        <fullName evidence="10">Adenain</fullName>
    </alternativeName>
    <alternativeName>
        <fullName evidence="10">Adenovirus protease</fullName>
        <shortName evidence="10">AVP</shortName>
    </alternativeName>
    <alternativeName>
        <fullName evidence="10">Adenovirus proteinase</fullName>
    </alternativeName>
    <alternativeName>
        <fullName evidence="10">Endoprotease</fullName>
    </alternativeName>
</protein>
<keyword evidence="7 10" id="KW-0426">Late protein</keyword>
<dbReference type="GO" id="GO:0006508">
    <property type="term" value="P:proteolysis"/>
    <property type="evidence" value="ECO:0007669"/>
    <property type="project" value="UniProtKB-KW"/>
</dbReference>